<dbReference type="RefSeq" id="WP_006977559.1">
    <property type="nucleotide sequence ID" value="NZ_ABVL01000001.1"/>
</dbReference>
<feature type="transmembrane region" description="Helical" evidence="6">
    <location>
        <begin position="117"/>
        <end position="136"/>
    </location>
</feature>
<reference evidence="8 9" key="1">
    <citation type="journal article" date="2011" name="J. Bacteriol.">
        <title>Genome sequence of Chthoniobacter flavus Ellin428, an aerobic heterotrophic soil bacterium.</title>
        <authorList>
            <person name="Kant R."/>
            <person name="van Passel M.W."/>
            <person name="Palva A."/>
            <person name="Lucas S."/>
            <person name="Lapidus A."/>
            <person name="Glavina Del Rio T."/>
            <person name="Dalin E."/>
            <person name="Tice H."/>
            <person name="Bruce D."/>
            <person name="Goodwin L."/>
            <person name="Pitluck S."/>
            <person name="Larimer F.W."/>
            <person name="Land M.L."/>
            <person name="Hauser L."/>
            <person name="Sangwan P."/>
            <person name="de Vos W.M."/>
            <person name="Janssen P.H."/>
            <person name="Smidt H."/>
        </authorList>
    </citation>
    <scope>NUCLEOTIDE SEQUENCE [LARGE SCALE GENOMIC DNA]</scope>
    <source>
        <strain evidence="8 9">Ellin428</strain>
    </source>
</reference>
<dbReference type="AlphaFoldDB" id="B4CU69"/>
<dbReference type="GO" id="GO:0022857">
    <property type="term" value="F:transmembrane transporter activity"/>
    <property type="evidence" value="ECO:0007669"/>
    <property type="project" value="InterPro"/>
</dbReference>
<keyword evidence="9" id="KW-1185">Reference proteome</keyword>
<feature type="domain" description="UspA" evidence="7">
    <location>
        <begin position="481"/>
        <end position="598"/>
    </location>
</feature>
<keyword evidence="5 6" id="KW-0472">Membrane</keyword>
<dbReference type="Gene3D" id="3.40.50.620">
    <property type="entry name" value="HUPs"/>
    <property type="match status" value="1"/>
</dbReference>
<evidence type="ECO:0000256" key="4">
    <source>
        <dbReference type="ARBA" id="ARBA00022989"/>
    </source>
</evidence>
<feature type="transmembrane region" description="Helical" evidence="6">
    <location>
        <begin position="85"/>
        <end position="105"/>
    </location>
</feature>
<name>B4CU69_9BACT</name>
<keyword evidence="2" id="KW-1003">Cell membrane</keyword>
<dbReference type="InterPro" id="IPR002293">
    <property type="entry name" value="AA/rel_permease1"/>
</dbReference>
<evidence type="ECO:0000256" key="2">
    <source>
        <dbReference type="ARBA" id="ARBA00022475"/>
    </source>
</evidence>
<keyword evidence="3 6" id="KW-0812">Transmembrane</keyword>
<feature type="transmembrane region" description="Helical" evidence="6">
    <location>
        <begin position="148"/>
        <end position="167"/>
    </location>
</feature>
<comment type="caution">
    <text evidence="8">The sequence shown here is derived from an EMBL/GenBank/DDBJ whole genome shotgun (WGS) entry which is preliminary data.</text>
</comment>
<dbReference type="InterPro" id="IPR006016">
    <property type="entry name" value="UspA"/>
</dbReference>
<gene>
    <name evidence="8" type="ORF">CfE428DRAFT_0232</name>
</gene>
<dbReference type="PANTHER" id="PTHR42770:SF7">
    <property type="entry name" value="MEMBRANE PROTEIN"/>
    <property type="match status" value="1"/>
</dbReference>
<feature type="transmembrane region" description="Helical" evidence="6">
    <location>
        <begin position="393"/>
        <end position="410"/>
    </location>
</feature>
<protein>
    <submittedName>
        <fullName evidence="8">Amino acid permease-associated region</fullName>
    </submittedName>
</protein>
<dbReference type="Proteomes" id="UP000005824">
    <property type="component" value="Unassembled WGS sequence"/>
</dbReference>
<dbReference type="InterPro" id="IPR014729">
    <property type="entry name" value="Rossmann-like_a/b/a_fold"/>
</dbReference>
<proteinExistence type="predicted"/>
<dbReference type="InParanoid" id="B4CU69"/>
<evidence type="ECO:0000313" key="9">
    <source>
        <dbReference type="Proteomes" id="UP000005824"/>
    </source>
</evidence>
<dbReference type="CDD" id="cd00293">
    <property type="entry name" value="USP-like"/>
    <property type="match status" value="1"/>
</dbReference>
<feature type="transmembrane region" description="Helical" evidence="6">
    <location>
        <begin position="416"/>
        <end position="434"/>
    </location>
</feature>
<feature type="transmembrane region" description="Helical" evidence="6">
    <location>
        <begin position="270"/>
        <end position="287"/>
    </location>
</feature>
<evidence type="ECO:0000256" key="1">
    <source>
        <dbReference type="ARBA" id="ARBA00004651"/>
    </source>
</evidence>
<feature type="transmembrane region" description="Helical" evidence="6">
    <location>
        <begin position="31"/>
        <end position="64"/>
    </location>
</feature>
<evidence type="ECO:0000259" key="7">
    <source>
        <dbReference type="Pfam" id="PF00582"/>
    </source>
</evidence>
<evidence type="ECO:0000256" key="5">
    <source>
        <dbReference type="ARBA" id="ARBA00023136"/>
    </source>
</evidence>
<organism evidence="8 9">
    <name type="scientific">Chthoniobacter flavus Ellin428</name>
    <dbReference type="NCBI Taxonomy" id="497964"/>
    <lineage>
        <taxon>Bacteria</taxon>
        <taxon>Pseudomonadati</taxon>
        <taxon>Verrucomicrobiota</taxon>
        <taxon>Spartobacteria</taxon>
        <taxon>Chthoniobacterales</taxon>
        <taxon>Chthoniobacteraceae</taxon>
        <taxon>Chthoniobacter</taxon>
    </lineage>
</organism>
<feature type="transmembrane region" description="Helical" evidence="6">
    <location>
        <begin position="337"/>
        <end position="355"/>
    </location>
</feature>
<dbReference type="SUPFAM" id="SSF52402">
    <property type="entry name" value="Adenine nucleotide alpha hydrolases-like"/>
    <property type="match status" value="1"/>
</dbReference>
<sequence>MITADANRPRNVDWKRAAALLYGDWGTSKAYVIGLAFGVAAYSSLPIILAVCLLTGLVGINYLVICRHFPDGGGVYSAARAQGRLLAVVGALLLIADLTVTAALSGYSGLDYFNLPFLHHHIVLSTIGALLIMGWLNSFGPKHSGGLAVLLSVPVVVIVVVLIAVSLPHLTTAHLTPPHESSWQLWKQFTGTILALSGVEAIANMTGVLKLDPGSTPEHPKVGREASKAIWSVAVEVVFGTALLGWAMLSIPRSEIARLEAHKPDMLRFVGEYFGSLTVAPWFGHALGWATGILFFLLLISAANTAIIAMIGVFYMMARDGEMPRQFTKLNRHGVPIIPLILSVALPCVVLSLAHDFEVLAGLYAIGVVGAISVNLGSCTFNKNLDLAKWERVLFGCTFAVLSAVELTLAHEKHEALFFVVCVLGIGLSLRVYAQKRSGLTTITVTHEVAQIVAPEAIDRLRPTVTEGQRIMVSARGITPVLRFALDEARLRKATLCVLYVKELAVHLPEGGRGGGGRARWQDDPQASAIMSLMLKLGQEVGVDVLPVYAVSTNPAGTILDLAATLGVDFLMLGASHRLSMSRLLKGNVVEEVARGLPEDIQLIIHS</sequence>
<dbReference type="Gene3D" id="1.20.1740.10">
    <property type="entry name" value="Amino acid/polyamine transporter I"/>
    <property type="match status" value="1"/>
</dbReference>
<comment type="subcellular location">
    <subcellularLocation>
        <location evidence="1">Cell membrane</location>
        <topology evidence="1">Multi-pass membrane protein</topology>
    </subcellularLocation>
</comment>
<dbReference type="eggNOG" id="COG0531">
    <property type="taxonomic scope" value="Bacteria"/>
</dbReference>
<feature type="transmembrane region" description="Helical" evidence="6">
    <location>
        <begin position="293"/>
        <end position="316"/>
    </location>
</feature>
<dbReference type="PANTHER" id="PTHR42770">
    <property type="entry name" value="AMINO ACID TRANSPORTER-RELATED"/>
    <property type="match status" value="1"/>
</dbReference>
<feature type="transmembrane region" description="Helical" evidence="6">
    <location>
        <begin position="229"/>
        <end position="249"/>
    </location>
</feature>
<dbReference type="Pfam" id="PF00582">
    <property type="entry name" value="Usp"/>
    <property type="match status" value="1"/>
</dbReference>
<dbReference type="STRING" id="497964.CfE428DRAFT_0232"/>
<keyword evidence="4 6" id="KW-1133">Transmembrane helix</keyword>
<dbReference type="EMBL" id="ABVL01000001">
    <property type="protein sequence ID" value="EDY22107.1"/>
    <property type="molecule type" value="Genomic_DNA"/>
</dbReference>
<dbReference type="GO" id="GO:0005886">
    <property type="term" value="C:plasma membrane"/>
    <property type="evidence" value="ECO:0007669"/>
    <property type="project" value="UniProtKB-SubCell"/>
</dbReference>
<evidence type="ECO:0000256" key="6">
    <source>
        <dbReference type="SAM" id="Phobius"/>
    </source>
</evidence>
<feature type="transmembrane region" description="Helical" evidence="6">
    <location>
        <begin position="361"/>
        <end position="381"/>
    </location>
</feature>
<evidence type="ECO:0000313" key="8">
    <source>
        <dbReference type="EMBL" id="EDY22107.1"/>
    </source>
</evidence>
<evidence type="ECO:0000256" key="3">
    <source>
        <dbReference type="ARBA" id="ARBA00022692"/>
    </source>
</evidence>
<dbReference type="Pfam" id="PF13520">
    <property type="entry name" value="AA_permease_2"/>
    <property type="match status" value="1"/>
</dbReference>
<accession>B4CU69</accession>
<dbReference type="InterPro" id="IPR050367">
    <property type="entry name" value="APC_superfamily"/>
</dbReference>